<dbReference type="CDD" id="cd12914">
    <property type="entry name" value="PDC1_DGC_like"/>
    <property type="match status" value="1"/>
</dbReference>
<evidence type="ECO:0000256" key="3">
    <source>
        <dbReference type="ARBA" id="ARBA00022692"/>
    </source>
</evidence>
<evidence type="ECO:0000256" key="4">
    <source>
        <dbReference type="ARBA" id="ARBA00022989"/>
    </source>
</evidence>
<dbReference type="Pfam" id="PF02743">
    <property type="entry name" value="dCache_1"/>
    <property type="match status" value="1"/>
</dbReference>
<proteinExistence type="predicted"/>
<dbReference type="InterPro" id="IPR033479">
    <property type="entry name" value="dCache_1"/>
</dbReference>
<evidence type="ECO:0000313" key="7">
    <source>
        <dbReference type="EMBL" id="ATG75722.1"/>
    </source>
</evidence>
<name>A0A231N1Z4_9GAMM</name>
<evidence type="ECO:0000259" key="6">
    <source>
        <dbReference type="Pfam" id="PF02743"/>
    </source>
</evidence>
<dbReference type="Gene3D" id="3.30.450.20">
    <property type="entry name" value="PAS domain"/>
    <property type="match status" value="1"/>
</dbReference>
<dbReference type="SUPFAM" id="SSF103190">
    <property type="entry name" value="Sensory domain-like"/>
    <property type="match status" value="1"/>
</dbReference>
<keyword evidence="4" id="KW-1133">Transmembrane helix</keyword>
<dbReference type="EMBL" id="CP012621">
    <property type="protein sequence ID" value="ATG75722.1"/>
    <property type="molecule type" value="Genomic_DNA"/>
</dbReference>
<feature type="domain" description="Cache" evidence="6">
    <location>
        <begin position="21"/>
        <end position="155"/>
    </location>
</feature>
<dbReference type="AlphaFoldDB" id="A0A231N1Z4"/>
<keyword evidence="8" id="KW-1185">Reference proteome</keyword>
<dbReference type="KEGG" id="zdf:AN401_19260"/>
<evidence type="ECO:0000313" key="8">
    <source>
        <dbReference type="Proteomes" id="UP000217763"/>
    </source>
</evidence>
<gene>
    <name evidence="7" type="ORF">AN401_19260</name>
</gene>
<dbReference type="OrthoDB" id="5611555at2"/>
<protein>
    <recommendedName>
        <fullName evidence="6">Cache domain-containing protein</fullName>
    </recommendedName>
</protein>
<dbReference type="GO" id="GO:0005886">
    <property type="term" value="C:plasma membrane"/>
    <property type="evidence" value="ECO:0007669"/>
    <property type="project" value="UniProtKB-SubCell"/>
</dbReference>
<comment type="subcellular location">
    <subcellularLocation>
        <location evidence="1">Cell membrane</location>
        <topology evidence="1">Multi-pass membrane protein</topology>
    </subcellularLocation>
</comment>
<sequence length="313" mass="35211">MSTHNHFRLLEQYQQYESVIHSLMESIMTSLNGLELLQSETLQQQTINYLSRSYPFIELLYSLDSNGIQLTDSAYSPTMSERKRRSLGKGSDRSQRPYVQAARQSSNAVVVTSPYLSNATHQLAISVVQHLVDEQGRDRGYLVINFNLRRLISYLNGDEMRFRCHHYFQWIYGLIGGLLIVVAALLLYSALESLFSLFDEDNHVATGAFGIVILITLGMSIFDLGKTILEEEVLVNKDIHHHDSTRRTISRFMAAIIIAVSIEALLLMFKSLLDGGDVGNQLINAVWMLMAAVAMLAGLGVYLKLSRDSQTAD</sequence>
<reference evidence="8" key="1">
    <citation type="submission" date="2015-09" db="EMBL/GenBank/DDBJ databases">
        <authorList>
            <person name="Shao Z."/>
            <person name="Wang L."/>
        </authorList>
    </citation>
    <scope>NUCLEOTIDE SEQUENCE [LARGE SCALE GENOMIC DNA]</scope>
    <source>
        <strain evidence="8">F13-1</strain>
    </source>
</reference>
<organism evidence="7 8">
    <name type="scientific">Zobellella denitrificans</name>
    <dbReference type="NCBI Taxonomy" id="347534"/>
    <lineage>
        <taxon>Bacteria</taxon>
        <taxon>Pseudomonadati</taxon>
        <taxon>Pseudomonadota</taxon>
        <taxon>Gammaproteobacteria</taxon>
        <taxon>Aeromonadales</taxon>
        <taxon>Aeromonadaceae</taxon>
        <taxon>Zobellella</taxon>
    </lineage>
</organism>
<keyword evidence="2" id="KW-1003">Cell membrane</keyword>
<dbReference type="RefSeq" id="WP_094038852.1">
    <property type="nucleotide sequence ID" value="NZ_CP012621.1"/>
</dbReference>
<accession>A0A231N1Z4</accession>
<evidence type="ECO:0000256" key="2">
    <source>
        <dbReference type="ARBA" id="ARBA00022475"/>
    </source>
</evidence>
<dbReference type="InterPro" id="IPR029151">
    <property type="entry name" value="Sensor-like_sf"/>
</dbReference>
<evidence type="ECO:0000256" key="5">
    <source>
        <dbReference type="ARBA" id="ARBA00023136"/>
    </source>
</evidence>
<dbReference type="Proteomes" id="UP000217763">
    <property type="component" value="Chromosome"/>
</dbReference>
<evidence type="ECO:0000256" key="1">
    <source>
        <dbReference type="ARBA" id="ARBA00004651"/>
    </source>
</evidence>
<keyword evidence="3" id="KW-0812">Transmembrane</keyword>
<keyword evidence="5" id="KW-0472">Membrane</keyword>